<dbReference type="AlphaFoldDB" id="A0A9W9ZJA8"/>
<dbReference type="PROSITE" id="PS51186">
    <property type="entry name" value="GNAT"/>
    <property type="match status" value="1"/>
</dbReference>
<dbReference type="InterPro" id="IPR016181">
    <property type="entry name" value="Acyl_CoA_acyltransferase"/>
</dbReference>
<dbReference type="Gene3D" id="3.40.630.30">
    <property type="match status" value="1"/>
</dbReference>
<protein>
    <submittedName>
        <fullName evidence="2">Acetyltransferase (GNAT)</fullName>
    </submittedName>
</protein>
<reference evidence="2" key="1">
    <citation type="submission" date="2023-01" db="EMBL/GenBank/DDBJ databases">
        <title>Genome assembly of the deep-sea coral Lophelia pertusa.</title>
        <authorList>
            <person name="Herrera S."/>
            <person name="Cordes E."/>
        </authorList>
    </citation>
    <scope>NUCLEOTIDE SEQUENCE</scope>
    <source>
        <strain evidence="2">USNM1676648</strain>
        <tissue evidence="2">Polyp</tissue>
    </source>
</reference>
<sequence>MAINWFYTRLLPRTAQFCRLIILDTRTRSFHSCVKGELLVIRLANQGDGKHILKLSERIQDEFDYLPYRFHKWLKEPNRITVVAEKERQIVGVTGFSIVDEGSSVVIEAGRVDARYRGRGIIASIRNFGNKIIRQNFPNVIRTRYASWVGALQALNKIQQTYNDKELHRYDFRTYQVAPEHVNLNYKLQNCSNLQPCTKKEFRDRILVNAEASCFFPNNILVIDWRPFEAIASNIDYIVEDRDRLFVESTTSCGNLPKSFSLGRFFPVTCGNVWTTTIYSKDSKLSHSHVLHQLTSACQIAQNERFIFSIFRTVLLQSIKLRFQELLKATNDKLPSLCFSCNRTLDRRHEQTISFNRIKLKRRAIPTIKDEEKDEDMHEHLTTSSPWKYNYREQLTSQNGTSCTPFQRFEKAQSFAEFNKQSSTRSPPLILPEVMKITPQKKTTPQHKINRVHDAGLVPPPTPTVRYIRELSPELRSLFVIRMAPSP</sequence>
<comment type="caution">
    <text evidence="2">The sequence shown here is derived from an EMBL/GenBank/DDBJ whole genome shotgun (WGS) entry which is preliminary data.</text>
</comment>
<evidence type="ECO:0000313" key="2">
    <source>
        <dbReference type="EMBL" id="KAJ7382581.1"/>
    </source>
</evidence>
<proteinExistence type="predicted"/>
<feature type="domain" description="N-acetyltransferase" evidence="1">
    <location>
        <begin position="39"/>
        <end position="189"/>
    </location>
</feature>
<dbReference type="OrthoDB" id="5950117at2759"/>
<gene>
    <name evidence="2" type="primary">NAT16_3</name>
    <name evidence="2" type="ORF">OS493_034217</name>
</gene>
<dbReference type="InterPro" id="IPR056483">
    <property type="entry name" value="Hisat_C"/>
</dbReference>
<accession>A0A9W9ZJA8</accession>
<dbReference type="PANTHER" id="PTHR47403:SF6">
    <property type="entry name" value="N-ACETYLTRANSFERASE DOMAIN-CONTAINING PROTEIN"/>
    <property type="match status" value="1"/>
</dbReference>
<organism evidence="2 3">
    <name type="scientific">Desmophyllum pertusum</name>
    <dbReference type="NCBI Taxonomy" id="174260"/>
    <lineage>
        <taxon>Eukaryota</taxon>
        <taxon>Metazoa</taxon>
        <taxon>Cnidaria</taxon>
        <taxon>Anthozoa</taxon>
        <taxon>Hexacorallia</taxon>
        <taxon>Scleractinia</taxon>
        <taxon>Caryophylliina</taxon>
        <taxon>Caryophylliidae</taxon>
        <taxon>Desmophyllum</taxon>
    </lineage>
</organism>
<name>A0A9W9ZJA8_9CNID</name>
<evidence type="ECO:0000313" key="3">
    <source>
        <dbReference type="Proteomes" id="UP001163046"/>
    </source>
</evidence>
<dbReference type="GO" id="GO:0016747">
    <property type="term" value="F:acyltransferase activity, transferring groups other than amino-acyl groups"/>
    <property type="evidence" value="ECO:0007669"/>
    <property type="project" value="InterPro"/>
</dbReference>
<dbReference type="SUPFAM" id="SSF55729">
    <property type="entry name" value="Acyl-CoA N-acyltransferases (Nat)"/>
    <property type="match status" value="1"/>
</dbReference>
<dbReference type="EMBL" id="MU825920">
    <property type="protein sequence ID" value="KAJ7382581.1"/>
    <property type="molecule type" value="Genomic_DNA"/>
</dbReference>
<evidence type="ECO:0000259" key="1">
    <source>
        <dbReference type="PROSITE" id="PS51186"/>
    </source>
</evidence>
<dbReference type="InterPro" id="IPR000182">
    <property type="entry name" value="GNAT_dom"/>
</dbReference>
<dbReference type="Proteomes" id="UP001163046">
    <property type="component" value="Unassembled WGS sequence"/>
</dbReference>
<keyword evidence="3" id="KW-1185">Reference proteome</keyword>
<dbReference type="Pfam" id="PF00583">
    <property type="entry name" value="Acetyltransf_1"/>
    <property type="match status" value="1"/>
</dbReference>
<dbReference type="PANTHER" id="PTHR47403">
    <property type="entry name" value="LOC100145250 PROTEIN"/>
    <property type="match status" value="1"/>
</dbReference>
<dbReference type="Pfam" id="PF24066">
    <property type="entry name" value="Hisat_C"/>
    <property type="match status" value="1"/>
</dbReference>